<evidence type="ECO:0000256" key="1">
    <source>
        <dbReference type="SAM" id="Coils"/>
    </source>
</evidence>
<feature type="domain" description="Rad50/SbcC-type AAA" evidence="3">
    <location>
        <begin position="299"/>
        <end position="360"/>
    </location>
</feature>
<name>A0A285TXW2_9PROT</name>
<dbReference type="Pfam" id="PF13476">
    <property type="entry name" value="AAA_23"/>
    <property type="match status" value="1"/>
</dbReference>
<dbReference type="AlphaFoldDB" id="A0A285TXW2"/>
<dbReference type="Gene3D" id="3.40.50.300">
    <property type="entry name" value="P-loop containing nucleotide triphosphate hydrolases"/>
    <property type="match status" value="2"/>
</dbReference>
<dbReference type="EMBL" id="OBMM01000009">
    <property type="protein sequence ID" value="SOC30567.1"/>
    <property type="molecule type" value="Genomic_DNA"/>
</dbReference>
<evidence type="ECO:0000313" key="5">
    <source>
        <dbReference type="Proteomes" id="UP000219068"/>
    </source>
</evidence>
<dbReference type="Pfam" id="PF13304">
    <property type="entry name" value="AAA_21"/>
    <property type="match status" value="1"/>
</dbReference>
<reference evidence="4 5" key="1">
    <citation type="submission" date="2017-08" db="EMBL/GenBank/DDBJ databases">
        <authorList>
            <person name="de Groot N.N."/>
        </authorList>
    </citation>
    <scope>NUCLEOTIDE SEQUENCE [LARGE SCALE GENOMIC DNA]</scope>
    <source>
        <strain evidence="4 5">USBA 78</strain>
    </source>
</reference>
<dbReference type="Proteomes" id="UP000219068">
    <property type="component" value="Unassembled WGS sequence"/>
</dbReference>
<dbReference type="PANTHER" id="PTHR32182">
    <property type="entry name" value="DNA REPLICATION AND REPAIR PROTEIN RECF"/>
    <property type="match status" value="1"/>
</dbReference>
<dbReference type="Gene3D" id="3.20.20.140">
    <property type="entry name" value="Metal-dependent hydrolases"/>
    <property type="match status" value="1"/>
</dbReference>
<evidence type="ECO:0000313" key="4">
    <source>
        <dbReference type="EMBL" id="SOC30567.1"/>
    </source>
</evidence>
<dbReference type="SUPFAM" id="SSF52540">
    <property type="entry name" value="P-loop containing nucleoside triphosphate hydrolases"/>
    <property type="match status" value="1"/>
</dbReference>
<dbReference type="InterPro" id="IPR027417">
    <property type="entry name" value="P-loop_NTPase"/>
</dbReference>
<dbReference type="GO" id="GO:0016887">
    <property type="term" value="F:ATP hydrolysis activity"/>
    <property type="evidence" value="ECO:0007669"/>
    <property type="project" value="InterPro"/>
</dbReference>
<feature type="domain" description="ATPase AAA-type core" evidence="2">
    <location>
        <begin position="692"/>
        <end position="845"/>
    </location>
</feature>
<dbReference type="GO" id="GO:0000731">
    <property type="term" value="P:DNA synthesis involved in DNA repair"/>
    <property type="evidence" value="ECO:0007669"/>
    <property type="project" value="TreeGrafter"/>
</dbReference>
<proteinExistence type="predicted"/>
<dbReference type="InterPro" id="IPR016195">
    <property type="entry name" value="Pol/histidinol_Pase-like"/>
</dbReference>
<feature type="coiled-coil region" evidence="1">
    <location>
        <begin position="612"/>
        <end position="649"/>
    </location>
</feature>
<evidence type="ECO:0000259" key="3">
    <source>
        <dbReference type="Pfam" id="PF13476"/>
    </source>
</evidence>
<dbReference type="PANTHER" id="PTHR32182:SF22">
    <property type="entry name" value="ATP-DEPENDENT ENDONUCLEASE, OLD FAMILY-RELATED"/>
    <property type="match status" value="1"/>
</dbReference>
<dbReference type="NCBIfam" id="NF045780">
    <property type="entry name" value="TrlF_fam_ATP"/>
    <property type="match status" value="1"/>
</dbReference>
<dbReference type="GO" id="GO:0006302">
    <property type="term" value="P:double-strand break repair"/>
    <property type="evidence" value="ECO:0007669"/>
    <property type="project" value="InterPro"/>
</dbReference>
<accession>A0A285TXW2</accession>
<protein>
    <submittedName>
        <fullName evidence="4">PHP domain-containing protein</fullName>
    </submittedName>
</protein>
<sequence length="907" mass="100149">MTVKIAPSLETLVAHGSTPIGIAEALQKSNGSKFYRCAFQVNPFEYCKRHSKGSVYSSENEYNDAMARACREQGIEIIGITDHFRYDASVSLAERLRAEGITVFPGFEANSSEGVHILCLFSPGTSVSDMNALIGACDIRDPLVESPISNKSCEQILELVQKRGGVAISAHVTQSSGLLKTLRGTARANAWKSEYHHAAAIPGPVETVPPELLQICKNKEHDYRRSRPIAFVNASDISNPEDFAKDSASCLVKMTDISIEGLKQAFLDPGGRVLLNSDNVPSEYTRIVAVSWDRGLLSGQSVALNAGLNVLIGGRGAGKSTIIESLRYVFDMKPSGKQAEVTHKAMMKELVGQRASISVLVYSPSPSPGYYLVERTYGQDPRVKNQHGELIQDLRPLDLIPGLEVYGQHEISELTRDRTKLAEVLERFVGHDQRRSVELDGIRARLRESRNGIIEKQNKIDVLKEALAALPGLIEKLKRFKETGIPDLTKEMTAVKAEERLLEDVSIKLADFNGLQIELRPTMMEATKSVLPLDGDQTLPNHETLKPLQGIFPELDEVRRAAADLLAAAHEKAIDDFNSIKSAWLPLRAAAAARYDAVKAELEREGYDPEEYLNLEDQIARLTRKKSEKENLEQELADLRFIRKKIIEEWEAADRRAYNELEVAAKKVSRKLSGVVKAVLLPSSSLEPLEEIIRLHVEGHLAQPLAKLADIEALSLSDLANNIRSGSVTLVEKYGFSDVSARKIADAGEALALEVEECRIPPEALIELNVGRDRAENWKRLENLSAGQKATAVLLLLLLDADAPLIIDQPEDDLDNQFIAGRVVPLMRDAKKCRQFIFSSHNPNIPVLGDADQIIGLTATVEEGEDRTKISEENCGSIDKVSVQQLIKELLEGGEQAFTTRRAKYGF</sequence>
<dbReference type="InterPro" id="IPR054787">
    <property type="entry name" value="TrlF_ATPase"/>
</dbReference>
<dbReference type="InterPro" id="IPR038729">
    <property type="entry name" value="Rad50/SbcC_AAA"/>
</dbReference>
<dbReference type="RefSeq" id="WP_142994630.1">
    <property type="nucleotide sequence ID" value="NZ_OBMM01000009.1"/>
</dbReference>
<keyword evidence="1" id="KW-0175">Coiled coil</keyword>
<gene>
    <name evidence="4" type="ORF">SAMN05428964_109115</name>
</gene>
<organism evidence="4 5">
    <name type="scientific">Thalassospira xiamenensis</name>
    <dbReference type="NCBI Taxonomy" id="220697"/>
    <lineage>
        <taxon>Bacteria</taxon>
        <taxon>Pseudomonadati</taxon>
        <taxon>Pseudomonadota</taxon>
        <taxon>Alphaproteobacteria</taxon>
        <taxon>Rhodospirillales</taxon>
        <taxon>Thalassospiraceae</taxon>
        <taxon>Thalassospira</taxon>
    </lineage>
</organism>
<dbReference type="InterPro" id="IPR003959">
    <property type="entry name" value="ATPase_AAA_core"/>
</dbReference>
<dbReference type="GO" id="GO:0005524">
    <property type="term" value="F:ATP binding"/>
    <property type="evidence" value="ECO:0007669"/>
    <property type="project" value="InterPro"/>
</dbReference>
<dbReference type="SUPFAM" id="SSF89550">
    <property type="entry name" value="PHP domain-like"/>
    <property type="match status" value="1"/>
</dbReference>
<evidence type="ECO:0000259" key="2">
    <source>
        <dbReference type="Pfam" id="PF13304"/>
    </source>
</evidence>